<proteinExistence type="predicted"/>
<name>A0A7H0IRJ7_9ACTN</name>
<dbReference type="RefSeq" id="WP_187752334.1">
    <property type="nucleotide sequence ID" value="NZ_CP060828.1"/>
</dbReference>
<evidence type="ECO:0000313" key="7">
    <source>
        <dbReference type="EMBL" id="QNP75413.1"/>
    </source>
</evidence>
<keyword evidence="3" id="KW-0418">Kinase</keyword>
<organism evidence="7 8">
    <name type="scientific">Streptomyces roseirectus</name>
    <dbReference type="NCBI Taxonomy" id="2768066"/>
    <lineage>
        <taxon>Bacteria</taxon>
        <taxon>Bacillati</taxon>
        <taxon>Actinomycetota</taxon>
        <taxon>Actinomycetes</taxon>
        <taxon>Kitasatosporales</taxon>
        <taxon>Streptomycetaceae</taxon>
        <taxon>Streptomyces</taxon>
    </lineage>
</organism>
<evidence type="ECO:0000256" key="5">
    <source>
        <dbReference type="SAM" id="MobiDB-lite"/>
    </source>
</evidence>
<feature type="domain" description="Maltokinase N-terminal cap" evidence="6">
    <location>
        <begin position="20"/>
        <end position="122"/>
    </location>
</feature>
<keyword evidence="4" id="KW-0067">ATP-binding</keyword>
<reference evidence="7 8" key="1">
    <citation type="submission" date="2020-08" db="EMBL/GenBank/DDBJ databases">
        <title>A novel species.</title>
        <authorList>
            <person name="Gao J."/>
        </authorList>
    </citation>
    <scope>NUCLEOTIDE SEQUENCE [LARGE SCALE GENOMIC DNA]</scope>
    <source>
        <strain evidence="7 8">CRXT-G-22</strain>
    </source>
</reference>
<accession>A0A7H0IRJ7</accession>
<evidence type="ECO:0000259" key="6">
    <source>
        <dbReference type="Pfam" id="PF18085"/>
    </source>
</evidence>
<evidence type="ECO:0000256" key="1">
    <source>
        <dbReference type="ARBA" id="ARBA00022679"/>
    </source>
</evidence>
<keyword evidence="1" id="KW-0808">Transferase</keyword>
<dbReference type="EMBL" id="CP060828">
    <property type="protein sequence ID" value="QNP75413.1"/>
    <property type="molecule type" value="Genomic_DNA"/>
</dbReference>
<sequence>MSIIHRTTLKPTKPELLTPWLPTRPWYRGGGAPQLAKAGGFRLDDPRGEVGIEFFVATDAQSPTDGQDATDAQGPADAQGPHAYLFPLTYRGAELPGADHALVGTLEHGVLGRRWVYDGVHDPVLTSTLTAFLAGRVEAQAQSTNDTVDEEIAHACTAEAPLLTGAVTVTDTPDGTTLTTPDGPAVHFHRLLTTAPTTPPPHALGHITGAWTDLTGHRVRGVFAVIEQRD</sequence>
<dbReference type="Pfam" id="PF18085">
    <property type="entry name" value="Mak_N_cap"/>
    <property type="match status" value="1"/>
</dbReference>
<evidence type="ECO:0000256" key="3">
    <source>
        <dbReference type="ARBA" id="ARBA00022777"/>
    </source>
</evidence>
<dbReference type="InterPro" id="IPR040999">
    <property type="entry name" value="Mak_N_cap"/>
</dbReference>
<feature type="region of interest" description="Disordered" evidence="5">
    <location>
        <begin position="59"/>
        <end position="78"/>
    </location>
</feature>
<protein>
    <submittedName>
        <fullName evidence="7">1,4-alpha-glucan branching protein</fullName>
    </submittedName>
</protein>
<dbReference type="KEGG" id="sroi:IAG44_42440"/>
<dbReference type="Proteomes" id="UP000516052">
    <property type="component" value="Chromosome"/>
</dbReference>
<dbReference type="AlphaFoldDB" id="A0A7H0IRJ7"/>
<evidence type="ECO:0000313" key="8">
    <source>
        <dbReference type="Proteomes" id="UP000516052"/>
    </source>
</evidence>
<evidence type="ECO:0000256" key="2">
    <source>
        <dbReference type="ARBA" id="ARBA00022741"/>
    </source>
</evidence>
<keyword evidence="2" id="KW-0547">Nucleotide-binding</keyword>
<dbReference type="GO" id="GO:0005524">
    <property type="term" value="F:ATP binding"/>
    <property type="evidence" value="ECO:0007669"/>
    <property type="project" value="UniProtKB-KW"/>
</dbReference>
<dbReference type="GO" id="GO:0016301">
    <property type="term" value="F:kinase activity"/>
    <property type="evidence" value="ECO:0007669"/>
    <property type="project" value="UniProtKB-KW"/>
</dbReference>
<evidence type="ECO:0000256" key="4">
    <source>
        <dbReference type="ARBA" id="ARBA00022840"/>
    </source>
</evidence>
<gene>
    <name evidence="7" type="ORF">IAG44_42440</name>
</gene>
<keyword evidence="8" id="KW-1185">Reference proteome</keyword>